<dbReference type="InterPro" id="IPR036513">
    <property type="entry name" value="STAS_dom_sf"/>
</dbReference>
<dbReference type="OrthoDB" id="8527158at2"/>
<keyword evidence="3" id="KW-1185">Reference proteome</keyword>
<dbReference type="Proteomes" id="UP000242869">
    <property type="component" value="Unassembled WGS sequence"/>
</dbReference>
<dbReference type="InterPro" id="IPR052746">
    <property type="entry name" value="MlaB_ABC_Transporter"/>
</dbReference>
<dbReference type="PROSITE" id="PS50801">
    <property type="entry name" value="STAS"/>
    <property type="match status" value="1"/>
</dbReference>
<gene>
    <name evidence="2" type="ORF">SAMN05660284_01034</name>
</gene>
<dbReference type="STRING" id="83765.SAMN05660284_01034"/>
<dbReference type="Gene3D" id="3.30.750.24">
    <property type="entry name" value="STAS domain"/>
    <property type="match status" value="1"/>
</dbReference>
<dbReference type="AlphaFoldDB" id="A0A1I4XIK3"/>
<reference evidence="3" key="1">
    <citation type="submission" date="2016-10" db="EMBL/GenBank/DDBJ databases">
        <authorList>
            <person name="Varghese N."/>
            <person name="Submissions S."/>
        </authorList>
    </citation>
    <scope>NUCLEOTIDE SEQUENCE [LARGE SCALE GENOMIC DNA]</scope>
    <source>
        <strain evidence="3">DSM 6150</strain>
    </source>
</reference>
<accession>A0A1I4XIK3</accession>
<dbReference type="SUPFAM" id="SSF52091">
    <property type="entry name" value="SpoIIaa-like"/>
    <property type="match status" value="1"/>
</dbReference>
<dbReference type="PANTHER" id="PTHR35849:SF2">
    <property type="entry name" value="BLR2341 PROTEIN"/>
    <property type="match status" value="1"/>
</dbReference>
<dbReference type="Pfam" id="PF13466">
    <property type="entry name" value="STAS_2"/>
    <property type="match status" value="1"/>
</dbReference>
<evidence type="ECO:0000259" key="1">
    <source>
        <dbReference type="PROSITE" id="PS50801"/>
    </source>
</evidence>
<sequence length="103" mass="11411">MSELVPEYPLTGDLTIYQVAELKPRLENWLQQADPRLEIDLAGIENIDSAGLQLLALLKQESLAQGKTLCLRNHSPAVQHLYEKLNVAAFFGDPLVLSAQGEK</sequence>
<dbReference type="PANTHER" id="PTHR35849">
    <property type="entry name" value="BLR2341 PROTEIN"/>
    <property type="match status" value="1"/>
</dbReference>
<name>A0A1I4XIK3_9NEIS</name>
<evidence type="ECO:0000313" key="2">
    <source>
        <dbReference type="EMBL" id="SFN25333.1"/>
    </source>
</evidence>
<feature type="domain" description="STAS" evidence="1">
    <location>
        <begin position="1"/>
        <end position="103"/>
    </location>
</feature>
<dbReference type="EMBL" id="FOVE01000005">
    <property type="protein sequence ID" value="SFN25333.1"/>
    <property type="molecule type" value="Genomic_DNA"/>
</dbReference>
<dbReference type="CDD" id="cd07043">
    <property type="entry name" value="STAS_anti-anti-sigma_factors"/>
    <property type="match status" value="1"/>
</dbReference>
<proteinExistence type="predicted"/>
<dbReference type="InterPro" id="IPR058548">
    <property type="entry name" value="MlaB-like_STAS"/>
</dbReference>
<evidence type="ECO:0000313" key="3">
    <source>
        <dbReference type="Proteomes" id="UP000242869"/>
    </source>
</evidence>
<organism evidence="2 3">
    <name type="scientific">Formivibrio citricus</name>
    <dbReference type="NCBI Taxonomy" id="83765"/>
    <lineage>
        <taxon>Bacteria</taxon>
        <taxon>Pseudomonadati</taxon>
        <taxon>Pseudomonadota</taxon>
        <taxon>Betaproteobacteria</taxon>
        <taxon>Neisseriales</taxon>
        <taxon>Chitinibacteraceae</taxon>
        <taxon>Formivibrio</taxon>
    </lineage>
</organism>
<protein>
    <submittedName>
        <fullName evidence="2">Anti-anti-sigma factor</fullName>
    </submittedName>
</protein>
<dbReference type="InterPro" id="IPR002645">
    <property type="entry name" value="STAS_dom"/>
</dbReference>
<dbReference type="RefSeq" id="WP_091192233.1">
    <property type="nucleotide sequence ID" value="NZ_FOVE01000005.1"/>
</dbReference>